<dbReference type="FunFam" id="3.30.200.20:FF:000315">
    <property type="entry name" value="Calcium-dependent protein kinase 3"/>
    <property type="match status" value="1"/>
</dbReference>
<keyword evidence="7 14" id="KW-0547">Nucleotide-binding</keyword>
<evidence type="ECO:0000256" key="11">
    <source>
        <dbReference type="ARBA" id="ARBA00024334"/>
    </source>
</evidence>
<evidence type="ECO:0000256" key="12">
    <source>
        <dbReference type="ARBA" id="ARBA00047899"/>
    </source>
</evidence>
<dbReference type="SMART" id="SM00054">
    <property type="entry name" value="EFh"/>
    <property type="match status" value="3"/>
</dbReference>
<dbReference type="Pfam" id="PF13202">
    <property type="entry name" value="EF-hand_5"/>
    <property type="match status" value="1"/>
</dbReference>
<evidence type="ECO:0000256" key="13">
    <source>
        <dbReference type="ARBA" id="ARBA00048679"/>
    </source>
</evidence>
<dbReference type="GO" id="GO:0004674">
    <property type="term" value="F:protein serine/threonine kinase activity"/>
    <property type="evidence" value="ECO:0007669"/>
    <property type="project" value="UniProtKB-KW"/>
</dbReference>
<sequence>MAQVADFPQNLFGASAHCVMFPGSPRPEEHNPFVSRIARAPGHGQQELPPPPRLQSSPVYAVLPPAFAGQCAQSAITSPGPAPARANAVVPAPIAPGMPCQMLAPGTPQNAGQYGVPQVVQPRRRLTEAHILSPSTEPQHIVPPRAVGRLQSSPSMRVNLEPRRTHVSVHAQLVQAPEEPEEPDDDANYADLSLGEVVEVYRHSRQEWTQSTVVDVAGRGAHEVPGIPRGSVRIAFPGGVRWVLQHDVALCIRRFHGQAVSRLCKRGCGRACQPGLTRSMQPYDTCCKKCASDPSSGEHDENCGGRATLTRKRIIAPDDFLESFQSHLRDDDTALACFRQVAGVDTRISAANASAALHALLRDVLKSETLPRSLVMAAFEASDKDGDGLVCRNEFLHLCKEVCSLCFPRILTVQGSSFVKRNLRRVEEVYKFGEKLGEGSFGVVFKAKHRISGHWRVCKKIKKNNSVSEEDMLREIYSMAVLDHPNVLKVYEFFNDDECLSQILEPCKGGELQDRIDAVFKKGKAPYDERFICDVMKQTLRALAFMHSHKPPIVHKDLKPQNIMMEDRESSSIKVIDFGLAELFQPGKEYCNVFGGTLLYMAPEVFAQQISVKVDVWSAGVILYNLITGDFPYSAPWPPPPGCNQGWWEKETARKICNEPMQPHPRLGSVRRECQDLLRSMLNRKVEQRPDASQCLDHPWFKIWDEEPPPLSVGVSQCLEAFSRQSELKKAIFLLMARECEVPALLELRALFTHFDVKNQGRLEARDLREVFSRCNLGPVSSERVLHALDRNGGGSVCWTEFLAAALCVSLPRNPAHVDGTFAFFDDDHDGKISSGDFLRVLAHGEHTEEWKKTMPALFSEVLGKRECVPGASGVLSVPMSVLKAVVKPVLGEDKISKAKFRAYVTAFMEFSPGQELHAGG</sequence>
<evidence type="ECO:0000256" key="10">
    <source>
        <dbReference type="ARBA" id="ARBA00022840"/>
    </source>
</evidence>
<dbReference type="InterPro" id="IPR050205">
    <property type="entry name" value="CDPK_Ser/Thr_kinases"/>
</dbReference>
<accession>A0A7S1EUP7</accession>
<dbReference type="Gene3D" id="1.10.238.10">
    <property type="entry name" value="EF-hand"/>
    <property type="match status" value="3"/>
</dbReference>
<dbReference type="PROSITE" id="PS00108">
    <property type="entry name" value="PROTEIN_KINASE_ST"/>
    <property type="match status" value="1"/>
</dbReference>
<dbReference type="InterPro" id="IPR018247">
    <property type="entry name" value="EF_Hand_1_Ca_BS"/>
</dbReference>
<dbReference type="InterPro" id="IPR011992">
    <property type="entry name" value="EF-hand-dom_pair"/>
</dbReference>
<dbReference type="PANTHER" id="PTHR24349">
    <property type="entry name" value="SERINE/THREONINE-PROTEIN KINASE"/>
    <property type="match status" value="1"/>
</dbReference>
<dbReference type="SUPFAM" id="SSF56112">
    <property type="entry name" value="Protein kinase-like (PK-like)"/>
    <property type="match status" value="1"/>
</dbReference>
<dbReference type="EC" id="2.7.11.1" evidence="2"/>
<keyword evidence="10 14" id="KW-0067">ATP-binding</keyword>
<keyword evidence="4" id="KW-0808">Transferase</keyword>
<keyword evidence="9" id="KW-0106">Calcium</keyword>
<feature type="domain" description="Protein kinase" evidence="15">
    <location>
        <begin position="430"/>
        <end position="701"/>
    </location>
</feature>
<evidence type="ECO:0000256" key="14">
    <source>
        <dbReference type="PROSITE-ProRule" id="PRU10141"/>
    </source>
</evidence>
<feature type="binding site" evidence="14">
    <location>
        <position position="459"/>
    </location>
    <ligand>
        <name>ATP</name>
        <dbReference type="ChEBI" id="CHEBI:30616"/>
    </ligand>
</feature>
<dbReference type="InterPro" id="IPR017441">
    <property type="entry name" value="Protein_kinase_ATP_BS"/>
</dbReference>
<dbReference type="SUPFAM" id="SSF47473">
    <property type="entry name" value="EF-hand"/>
    <property type="match status" value="2"/>
</dbReference>
<dbReference type="PROSITE" id="PS50222">
    <property type="entry name" value="EF_HAND_2"/>
    <property type="match status" value="3"/>
</dbReference>
<evidence type="ECO:0000256" key="1">
    <source>
        <dbReference type="ARBA" id="ARBA00001946"/>
    </source>
</evidence>
<dbReference type="Gene3D" id="3.30.200.20">
    <property type="entry name" value="Phosphorylase Kinase, domain 1"/>
    <property type="match status" value="1"/>
</dbReference>
<evidence type="ECO:0000256" key="9">
    <source>
        <dbReference type="ARBA" id="ARBA00022837"/>
    </source>
</evidence>
<feature type="domain" description="EF-hand" evidence="16">
    <location>
        <begin position="370"/>
        <end position="405"/>
    </location>
</feature>
<gene>
    <name evidence="17" type="ORF">NSCI0253_LOCUS115</name>
</gene>
<proteinExistence type="inferred from homology"/>
<evidence type="ECO:0000259" key="16">
    <source>
        <dbReference type="PROSITE" id="PS50222"/>
    </source>
</evidence>
<comment type="cofactor">
    <cofactor evidence="1">
        <name>Mg(2+)</name>
        <dbReference type="ChEBI" id="CHEBI:18420"/>
    </cofactor>
</comment>
<dbReference type="PROSITE" id="PS50011">
    <property type="entry name" value="PROTEIN_KINASE_DOM"/>
    <property type="match status" value="1"/>
</dbReference>
<dbReference type="InterPro" id="IPR011009">
    <property type="entry name" value="Kinase-like_dom_sf"/>
</dbReference>
<evidence type="ECO:0000259" key="15">
    <source>
        <dbReference type="PROSITE" id="PS50011"/>
    </source>
</evidence>
<dbReference type="InterPro" id="IPR002048">
    <property type="entry name" value="EF_hand_dom"/>
</dbReference>
<dbReference type="AlphaFoldDB" id="A0A7S1EUP7"/>
<dbReference type="PROSITE" id="PS00018">
    <property type="entry name" value="EF_HAND_1"/>
    <property type="match status" value="3"/>
</dbReference>
<evidence type="ECO:0000256" key="8">
    <source>
        <dbReference type="ARBA" id="ARBA00022777"/>
    </source>
</evidence>
<evidence type="ECO:0000256" key="6">
    <source>
        <dbReference type="ARBA" id="ARBA00022737"/>
    </source>
</evidence>
<name>A0A7S1EUP7_NOCSC</name>
<evidence type="ECO:0000256" key="7">
    <source>
        <dbReference type="ARBA" id="ARBA00022741"/>
    </source>
</evidence>
<evidence type="ECO:0000256" key="5">
    <source>
        <dbReference type="ARBA" id="ARBA00022723"/>
    </source>
</evidence>
<evidence type="ECO:0000256" key="4">
    <source>
        <dbReference type="ARBA" id="ARBA00022679"/>
    </source>
</evidence>
<evidence type="ECO:0000256" key="2">
    <source>
        <dbReference type="ARBA" id="ARBA00012513"/>
    </source>
</evidence>
<dbReference type="InterPro" id="IPR008271">
    <property type="entry name" value="Ser/Thr_kinase_AS"/>
</dbReference>
<dbReference type="Pfam" id="PF00069">
    <property type="entry name" value="Pkinase"/>
    <property type="match status" value="1"/>
</dbReference>
<dbReference type="PROSITE" id="PS00107">
    <property type="entry name" value="PROTEIN_KINASE_ATP"/>
    <property type="match status" value="1"/>
</dbReference>
<dbReference type="InterPro" id="IPR000719">
    <property type="entry name" value="Prot_kinase_dom"/>
</dbReference>
<dbReference type="GO" id="GO:0005509">
    <property type="term" value="F:calcium ion binding"/>
    <property type="evidence" value="ECO:0007669"/>
    <property type="project" value="InterPro"/>
</dbReference>
<dbReference type="Gene3D" id="1.10.510.10">
    <property type="entry name" value="Transferase(Phosphotransferase) domain 1"/>
    <property type="match status" value="1"/>
</dbReference>
<keyword evidence="6" id="KW-0677">Repeat</keyword>
<dbReference type="GO" id="GO:0005524">
    <property type="term" value="F:ATP binding"/>
    <property type="evidence" value="ECO:0007669"/>
    <property type="project" value="UniProtKB-UniRule"/>
</dbReference>
<evidence type="ECO:0000313" key="17">
    <source>
        <dbReference type="EMBL" id="CAD8825769.1"/>
    </source>
</evidence>
<feature type="domain" description="EF-hand" evidence="16">
    <location>
        <begin position="743"/>
        <end position="778"/>
    </location>
</feature>
<comment type="similarity">
    <text evidence="11">Belongs to the protein kinase superfamily. Ser/Thr protein kinase family. CDPK subfamily.</text>
</comment>
<reference evidence="17" key="1">
    <citation type="submission" date="2021-01" db="EMBL/GenBank/DDBJ databases">
        <authorList>
            <person name="Corre E."/>
            <person name="Pelletier E."/>
            <person name="Niang G."/>
            <person name="Scheremetjew M."/>
            <person name="Finn R."/>
            <person name="Kale V."/>
            <person name="Holt S."/>
            <person name="Cochrane G."/>
            <person name="Meng A."/>
            <person name="Brown T."/>
            <person name="Cohen L."/>
        </authorList>
    </citation>
    <scope>NUCLEOTIDE SEQUENCE</scope>
</reference>
<comment type="catalytic activity">
    <reaction evidence="12">
        <text>L-threonyl-[protein] + ATP = O-phospho-L-threonyl-[protein] + ADP + H(+)</text>
        <dbReference type="Rhea" id="RHEA:46608"/>
        <dbReference type="Rhea" id="RHEA-COMP:11060"/>
        <dbReference type="Rhea" id="RHEA-COMP:11605"/>
        <dbReference type="ChEBI" id="CHEBI:15378"/>
        <dbReference type="ChEBI" id="CHEBI:30013"/>
        <dbReference type="ChEBI" id="CHEBI:30616"/>
        <dbReference type="ChEBI" id="CHEBI:61977"/>
        <dbReference type="ChEBI" id="CHEBI:456216"/>
        <dbReference type="EC" id="2.7.11.1"/>
    </reaction>
</comment>
<organism evidence="17">
    <name type="scientific">Noctiluca scintillans</name>
    <name type="common">Sea sparkle</name>
    <name type="synonym">Red tide dinoflagellate</name>
    <dbReference type="NCBI Taxonomy" id="2966"/>
    <lineage>
        <taxon>Eukaryota</taxon>
        <taxon>Sar</taxon>
        <taxon>Alveolata</taxon>
        <taxon>Dinophyceae</taxon>
        <taxon>Noctilucales</taxon>
        <taxon>Noctilucaceae</taxon>
        <taxon>Noctiluca</taxon>
    </lineage>
</organism>
<dbReference type="EMBL" id="HBFQ01000181">
    <property type="protein sequence ID" value="CAD8825769.1"/>
    <property type="molecule type" value="Transcribed_RNA"/>
</dbReference>
<keyword evidence="3" id="KW-0723">Serine/threonine-protein kinase</keyword>
<keyword evidence="5" id="KW-0479">Metal-binding</keyword>
<protein>
    <recommendedName>
        <fullName evidence="2">non-specific serine/threonine protein kinase</fullName>
        <ecNumber evidence="2">2.7.11.1</ecNumber>
    </recommendedName>
</protein>
<dbReference type="SMART" id="SM00220">
    <property type="entry name" value="S_TKc"/>
    <property type="match status" value="1"/>
</dbReference>
<keyword evidence="8" id="KW-0418">Kinase</keyword>
<evidence type="ECO:0000256" key="3">
    <source>
        <dbReference type="ARBA" id="ARBA00022527"/>
    </source>
</evidence>
<comment type="catalytic activity">
    <reaction evidence="13">
        <text>L-seryl-[protein] + ATP = O-phospho-L-seryl-[protein] + ADP + H(+)</text>
        <dbReference type="Rhea" id="RHEA:17989"/>
        <dbReference type="Rhea" id="RHEA-COMP:9863"/>
        <dbReference type="Rhea" id="RHEA-COMP:11604"/>
        <dbReference type="ChEBI" id="CHEBI:15378"/>
        <dbReference type="ChEBI" id="CHEBI:29999"/>
        <dbReference type="ChEBI" id="CHEBI:30616"/>
        <dbReference type="ChEBI" id="CHEBI:83421"/>
        <dbReference type="ChEBI" id="CHEBI:456216"/>
        <dbReference type="EC" id="2.7.11.1"/>
    </reaction>
</comment>
<feature type="domain" description="EF-hand" evidence="16">
    <location>
        <begin position="813"/>
        <end position="848"/>
    </location>
</feature>